<evidence type="ECO:0000256" key="5">
    <source>
        <dbReference type="RuleBase" id="RU361235"/>
    </source>
</evidence>
<accession>A0A9P9IV07</accession>
<evidence type="ECO:0000313" key="9">
    <source>
        <dbReference type="Proteomes" id="UP000700596"/>
    </source>
</evidence>
<dbReference type="Gene3D" id="3.40.50.1820">
    <property type="entry name" value="alpha/beta hydrolase"/>
    <property type="match status" value="1"/>
</dbReference>
<dbReference type="OrthoDB" id="408631at2759"/>
<dbReference type="PROSITE" id="PS00941">
    <property type="entry name" value="CARBOXYLESTERASE_B_2"/>
    <property type="match status" value="1"/>
</dbReference>
<feature type="domain" description="Carboxylesterase type B" evidence="7">
    <location>
        <begin position="21"/>
        <end position="483"/>
    </location>
</feature>
<dbReference type="SUPFAM" id="SSF53474">
    <property type="entry name" value="alpha/beta-Hydrolases"/>
    <property type="match status" value="1"/>
</dbReference>
<comment type="similarity">
    <text evidence="1 5">Belongs to the type-B carboxylesterase/lipase family.</text>
</comment>
<feature type="region of interest" description="Disordered" evidence="6">
    <location>
        <begin position="299"/>
        <end position="321"/>
    </location>
</feature>
<feature type="active site" description="Charge relay system" evidence="4">
    <location>
        <position position="345"/>
    </location>
</feature>
<dbReference type="PRINTS" id="PR00878">
    <property type="entry name" value="CHOLNESTRASE"/>
</dbReference>
<evidence type="ECO:0000259" key="7">
    <source>
        <dbReference type="Pfam" id="PF00135"/>
    </source>
</evidence>
<evidence type="ECO:0000256" key="1">
    <source>
        <dbReference type="ARBA" id="ARBA00005964"/>
    </source>
</evidence>
<dbReference type="PANTHER" id="PTHR43918:SF4">
    <property type="entry name" value="CARBOXYLIC ESTER HYDROLASE"/>
    <property type="match status" value="1"/>
</dbReference>
<dbReference type="InterPro" id="IPR019826">
    <property type="entry name" value="Carboxylesterase_B_AS"/>
</dbReference>
<evidence type="ECO:0000256" key="6">
    <source>
        <dbReference type="SAM" id="MobiDB-lite"/>
    </source>
</evidence>
<reference evidence="8" key="1">
    <citation type="journal article" date="2021" name="Nat. Commun.">
        <title>Genetic determinants of endophytism in the Arabidopsis root mycobiome.</title>
        <authorList>
            <person name="Mesny F."/>
            <person name="Miyauchi S."/>
            <person name="Thiergart T."/>
            <person name="Pickel B."/>
            <person name="Atanasova L."/>
            <person name="Karlsson M."/>
            <person name="Huettel B."/>
            <person name="Barry K.W."/>
            <person name="Haridas S."/>
            <person name="Chen C."/>
            <person name="Bauer D."/>
            <person name="Andreopoulos W."/>
            <person name="Pangilinan J."/>
            <person name="LaButti K."/>
            <person name="Riley R."/>
            <person name="Lipzen A."/>
            <person name="Clum A."/>
            <person name="Drula E."/>
            <person name="Henrissat B."/>
            <person name="Kohler A."/>
            <person name="Grigoriev I.V."/>
            <person name="Martin F.M."/>
            <person name="Hacquard S."/>
        </authorList>
    </citation>
    <scope>NUCLEOTIDE SEQUENCE</scope>
    <source>
        <strain evidence="8">MPI-CAGE-CH-0243</strain>
    </source>
</reference>
<sequence>MLTSILILAATTVLQLTHAQTPSVTVSNGVFIGTATTIPGTSQRVRKFLGLPYAVTPPLRFSPPQPPPPSSIVRQAINYGPGCIQQGAVPDFPGLRPLPVTPPPDSEDCLYVNIYAPDGPVLDGGRAVMIWFYGGAFSQGTSGISVFDGSYLAASGDVIVVSFNYRTNVFGFPGLIPGLPLSQTNLGLLDQRLAFQWVKQNIAAFGGDPSKITLFGESAGAVSVDLLYLTTPPTNPPFRAAILQSGTYFMVDNAIGLLGPRSNSSLPPIQQLAAAVNCLWDATTLSCLRSKTPTTLKSASESLNLPWQPTPDEGNTVPTSNHGHKVRALFRGARVPILLGTNANEALMFLLGSPSTFDFLFSSQFPELAPYQGAIRASYPIGGCSAAGCFRDELAAVVQVVTDYIFTCPAAREARVSALTLVPTYRYLYNQTQPFLPFPLNSFAFHAAELPLVFGTLDPGSVTPAVAAISRVMMQAWTEFAKNPVAGGGFKRYTSIPFLGEIGELGGPRAPNGVAAVDNTVVDGSCWIYSNIYQRRDPVF</sequence>
<feature type="chain" id="PRO_5040530031" description="Carboxylic ester hydrolase" evidence="5">
    <location>
        <begin position="20"/>
        <end position="540"/>
    </location>
</feature>
<feature type="active site" description="Acyl-ester intermediate" evidence="4">
    <location>
        <position position="218"/>
    </location>
</feature>
<organism evidence="8 9">
    <name type="scientific">Dendryphion nanum</name>
    <dbReference type="NCBI Taxonomy" id="256645"/>
    <lineage>
        <taxon>Eukaryota</taxon>
        <taxon>Fungi</taxon>
        <taxon>Dikarya</taxon>
        <taxon>Ascomycota</taxon>
        <taxon>Pezizomycotina</taxon>
        <taxon>Dothideomycetes</taxon>
        <taxon>Pleosporomycetidae</taxon>
        <taxon>Pleosporales</taxon>
        <taxon>Torulaceae</taxon>
        <taxon>Dendryphion</taxon>
    </lineage>
</organism>
<proteinExistence type="inferred from homology"/>
<dbReference type="Pfam" id="PF00135">
    <property type="entry name" value="COesterase"/>
    <property type="match status" value="1"/>
</dbReference>
<keyword evidence="2 5" id="KW-0378">Hydrolase</keyword>
<dbReference type="Proteomes" id="UP000700596">
    <property type="component" value="Unassembled WGS sequence"/>
</dbReference>
<evidence type="ECO:0000256" key="2">
    <source>
        <dbReference type="ARBA" id="ARBA00022801"/>
    </source>
</evidence>
<dbReference type="EMBL" id="JAGMWT010000003">
    <property type="protein sequence ID" value="KAH7131839.1"/>
    <property type="molecule type" value="Genomic_DNA"/>
</dbReference>
<evidence type="ECO:0000256" key="4">
    <source>
        <dbReference type="PIRSR" id="PIRSR600997-1"/>
    </source>
</evidence>
<protein>
    <recommendedName>
        <fullName evidence="5">Carboxylic ester hydrolase</fullName>
        <ecNumber evidence="5">3.1.1.-</ecNumber>
    </recommendedName>
</protein>
<dbReference type="PROSITE" id="PS00122">
    <property type="entry name" value="CARBOXYLESTERASE_B_1"/>
    <property type="match status" value="1"/>
</dbReference>
<dbReference type="InterPro" id="IPR000997">
    <property type="entry name" value="Cholinesterase"/>
</dbReference>
<evidence type="ECO:0000313" key="8">
    <source>
        <dbReference type="EMBL" id="KAH7131839.1"/>
    </source>
</evidence>
<dbReference type="EC" id="3.1.1.-" evidence="5"/>
<keyword evidence="5" id="KW-0732">Signal</keyword>
<dbReference type="InterPro" id="IPR029058">
    <property type="entry name" value="AB_hydrolase_fold"/>
</dbReference>
<gene>
    <name evidence="8" type="ORF">B0J11DRAFT_599846</name>
</gene>
<dbReference type="InterPro" id="IPR019819">
    <property type="entry name" value="Carboxylesterase_B_CS"/>
</dbReference>
<comment type="caution">
    <text evidence="8">The sequence shown here is derived from an EMBL/GenBank/DDBJ whole genome shotgun (WGS) entry which is preliminary data.</text>
</comment>
<dbReference type="AlphaFoldDB" id="A0A9P9IV07"/>
<dbReference type="GO" id="GO:0004104">
    <property type="term" value="F:cholinesterase activity"/>
    <property type="evidence" value="ECO:0007669"/>
    <property type="project" value="InterPro"/>
</dbReference>
<feature type="active site" description="Charge relay system" evidence="4">
    <location>
        <position position="446"/>
    </location>
</feature>
<keyword evidence="3" id="KW-1015">Disulfide bond</keyword>
<dbReference type="PANTHER" id="PTHR43918">
    <property type="entry name" value="ACETYLCHOLINESTERASE"/>
    <property type="match status" value="1"/>
</dbReference>
<dbReference type="InterPro" id="IPR002018">
    <property type="entry name" value="CarbesteraseB"/>
</dbReference>
<evidence type="ECO:0000256" key="3">
    <source>
        <dbReference type="ARBA" id="ARBA00023157"/>
    </source>
</evidence>
<name>A0A9P9IV07_9PLEO</name>
<feature type="signal peptide" evidence="5">
    <location>
        <begin position="1"/>
        <end position="19"/>
    </location>
</feature>
<dbReference type="InterPro" id="IPR050654">
    <property type="entry name" value="AChE-related_enzymes"/>
</dbReference>
<keyword evidence="9" id="KW-1185">Reference proteome</keyword>